<keyword evidence="2" id="KW-0501">Molybdenum cofactor biosynthesis</keyword>
<dbReference type="EMBL" id="UINC01030988">
    <property type="protein sequence ID" value="SVB16300.1"/>
    <property type="molecule type" value="Genomic_DNA"/>
</dbReference>
<organism evidence="3">
    <name type="scientific">marine metagenome</name>
    <dbReference type="NCBI Taxonomy" id="408172"/>
    <lineage>
        <taxon>unclassified sequences</taxon>
        <taxon>metagenomes</taxon>
        <taxon>ecological metagenomes</taxon>
    </lineage>
</organism>
<keyword evidence="1" id="KW-0963">Cytoplasm</keyword>
<evidence type="ECO:0000313" key="3">
    <source>
        <dbReference type="EMBL" id="SVB16300.1"/>
    </source>
</evidence>
<accession>A0A382BR51</accession>
<dbReference type="AlphaFoldDB" id="A0A382BR51"/>
<evidence type="ECO:0000256" key="2">
    <source>
        <dbReference type="ARBA" id="ARBA00023150"/>
    </source>
</evidence>
<evidence type="ECO:0000256" key="1">
    <source>
        <dbReference type="ARBA" id="ARBA00022490"/>
    </source>
</evidence>
<dbReference type="InterPro" id="IPR016193">
    <property type="entry name" value="Cytidine_deaminase-like"/>
</dbReference>
<gene>
    <name evidence="3" type="ORF">METZ01_LOCUS169154</name>
</gene>
<dbReference type="SUPFAM" id="SSF53927">
    <property type="entry name" value="Cytidine deaminase-like"/>
    <property type="match status" value="1"/>
</dbReference>
<dbReference type="GO" id="GO:0006777">
    <property type="term" value="P:Mo-molybdopterin cofactor biosynthetic process"/>
    <property type="evidence" value="ECO:0007669"/>
    <property type="project" value="UniProtKB-KW"/>
</dbReference>
<dbReference type="PANTHER" id="PTHR30592">
    <property type="entry name" value="FORMATE DEHYDROGENASE"/>
    <property type="match status" value="1"/>
</dbReference>
<dbReference type="GO" id="GO:0016783">
    <property type="term" value="F:sulfurtransferase activity"/>
    <property type="evidence" value="ECO:0007669"/>
    <property type="project" value="InterPro"/>
</dbReference>
<name>A0A382BR51_9ZZZZ</name>
<dbReference type="Pfam" id="PF02634">
    <property type="entry name" value="FdhD-NarQ"/>
    <property type="match status" value="1"/>
</dbReference>
<proteinExistence type="predicted"/>
<dbReference type="InterPro" id="IPR003786">
    <property type="entry name" value="FdhD"/>
</dbReference>
<dbReference type="Gene3D" id="3.10.20.10">
    <property type="match status" value="1"/>
</dbReference>
<dbReference type="PANTHER" id="PTHR30592:SF1">
    <property type="entry name" value="SULFUR CARRIER PROTEIN FDHD"/>
    <property type="match status" value="1"/>
</dbReference>
<sequence length="91" mass="9973">MEKSLMSGVVKRPIHKCTLEVNSSNDDFLRETNNDLVVLEEPLEILLNGDLISITMRTPGNDDFLAVGFLFSEGVIQNVSDLGSVTDSCQS</sequence>
<evidence type="ECO:0008006" key="4">
    <source>
        <dbReference type="Google" id="ProtNLM"/>
    </source>
</evidence>
<protein>
    <recommendedName>
        <fullName evidence="4">Sulfurtransferase FdhD</fullName>
    </recommendedName>
</protein>
<feature type="non-terminal residue" evidence="3">
    <location>
        <position position="91"/>
    </location>
</feature>
<reference evidence="3" key="1">
    <citation type="submission" date="2018-05" db="EMBL/GenBank/DDBJ databases">
        <authorList>
            <person name="Lanie J.A."/>
            <person name="Ng W.-L."/>
            <person name="Kazmierczak K.M."/>
            <person name="Andrzejewski T.M."/>
            <person name="Davidsen T.M."/>
            <person name="Wayne K.J."/>
            <person name="Tettelin H."/>
            <person name="Glass J.I."/>
            <person name="Rusch D."/>
            <person name="Podicherti R."/>
            <person name="Tsui H.-C.T."/>
            <person name="Winkler M.E."/>
        </authorList>
    </citation>
    <scope>NUCLEOTIDE SEQUENCE</scope>
</reference>